<gene>
    <name evidence="2" type="ORF">SAMN04488056_10372</name>
</gene>
<sequence length="248" mass="26435">MSLLKSWLIPGALAVAAVAGLSLYGETEKIEADLTGRALAVLEQRDMDWAKITFHGRDATLTGIAPEVGAAEEASALLLTEWGVRVVKDKTDLLAAQSPYTWGLSRQGSELTMIGYLPYYELKKAPSTIKATISDAELEMSSVEAARGAPEEIAAAVKLATALLADLPEGKVMLIDDKLTISGSLLNEVDGEGRYNRLQQTIDNADLGSIAVNVQISEPLSESQPDAEELPDSSDAKPGLIEPDTLQQ</sequence>
<dbReference type="Gene3D" id="3.40.1520.20">
    <property type="match status" value="1"/>
</dbReference>
<dbReference type="RefSeq" id="WP_090070577.1">
    <property type="nucleotide sequence ID" value="NZ_FOVR01000003.1"/>
</dbReference>
<dbReference type="OrthoDB" id="5525824at2"/>
<dbReference type="Proteomes" id="UP000199236">
    <property type="component" value="Unassembled WGS sequence"/>
</dbReference>
<accession>A0A1I5E8P3</accession>
<reference evidence="2 3" key="1">
    <citation type="submission" date="2016-10" db="EMBL/GenBank/DDBJ databases">
        <authorList>
            <person name="de Groot N.N."/>
        </authorList>
    </citation>
    <scope>NUCLEOTIDE SEQUENCE [LARGE SCALE GENOMIC DNA]</scope>
    <source>
        <strain evidence="2 3">CGMCC 1.9157</strain>
    </source>
</reference>
<evidence type="ECO:0000313" key="2">
    <source>
        <dbReference type="EMBL" id="SFO07646.1"/>
    </source>
</evidence>
<dbReference type="EMBL" id="FOVR01000003">
    <property type="protein sequence ID" value="SFO07646.1"/>
    <property type="molecule type" value="Genomic_DNA"/>
</dbReference>
<dbReference type="STRING" id="655353.SAMN04488056_10372"/>
<feature type="region of interest" description="Disordered" evidence="1">
    <location>
        <begin position="218"/>
        <end position="248"/>
    </location>
</feature>
<protein>
    <recommendedName>
        <fullName evidence="4">BON domain-containing protein</fullName>
    </recommendedName>
</protein>
<dbReference type="AlphaFoldDB" id="A0A1I5E8P3"/>
<organism evidence="2 3">
    <name type="scientific">Cohaesibacter marisflavi</name>
    <dbReference type="NCBI Taxonomy" id="655353"/>
    <lineage>
        <taxon>Bacteria</taxon>
        <taxon>Pseudomonadati</taxon>
        <taxon>Pseudomonadota</taxon>
        <taxon>Alphaproteobacteria</taxon>
        <taxon>Hyphomicrobiales</taxon>
        <taxon>Cohaesibacteraceae</taxon>
    </lineage>
</organism>
<name>A0A1I5E8P3_9HYPH</name>
<evidence type="ECO:0008006" key="4">
    <source>
        <dbReference type="Google" id="ProtNLM"/>
    </source>
</evidence>
<keyword evidence="3" id="KW-1185">Reference proteome</keyword>
<proteinExistence type="predicted"/>
<evidence type="ECO:0000313" key="3">
    <source>
        <dbReference type="Proteomes" id="UP000199236"/>
    </source>
</evidence>
<evidence type="ECO:0000256" key="1">
    <source>
        <dbReference type="SAM" id="MobiDB-lite"/>
    </source>
</evidence>